<dbReference type="OrthoDB" id="5186484at2"/>
<proteinExistence type="predicted"/>
<protein>
    <submittedName>
        <fullName evidence="1">Immunity protein Imm1</fullName>
    </submittedName>
</protein>
<dbReference type="Proteomes" id="UP000184501">
    <property type="component" value="Unassembled WGS sequence"/>
</dbReference>
<reference evidence="1 2" key="1">
    <citation type="submission" date="2016-11" db="EMBL/GenBank/DDBJ databases">
        <authorList>
            <person name="Jaros S."/>
            <person name="Januszkiewicz K."/>
            <person name="Wedrychowicz H."/>
        </authorList>
    </citation>
    <scope>NUCLEOTIDE SEQUENCE [LARGE SCALE GENOMIC DNA]</scope>
    <source>
        <strain evidence="1 2">DSM 44523</strain>
    </source>
</reference>
<evidence type="ECO:0000313" key="1">
    <source>
        <dbReference type="EMBL" id="SHH03593.1"/>
    </source>
</evidence>
<evidence type="ECO:0000313" key="2">
    <source>
        <dbReference type="Proteomes" id="UP000184501"/>
    </source>
</evidence>
<keyword evidence="2" id="KW-1185">Reference proteome</keyword>
<dbReference type="Pfam" id="PF14430">
    <property type="entry name" value="Imm1"/>
    <property type="match status" value="1"/>
</dbReference>
<dbReference type="AlphaFoldDB" id="A0A1M5PQL1"/>
<dbReference type="InterPro" id="IPR025680">
    <property type="entry name" value="DddI"/>
</dbReference>
<name>A0A1M5PQL1_STRHI</name>
<dbReference type="RefSeq" id="WP_073489963.1">
    <property type="nucleotide sequence ID" value="NZ_FQVN01000019.1"/>
</dbReference>
<accession>A0A1M5PQL1</accession>
<organism evidence="1 2">
    <name type="scientific">Streptoalloteichus hindustanus</name>
    <dbReference type="NCBI Taxonomy" id="2017"/>
    <lineage>
        <taxon>Bacteria</taxon>
        <taxon>Bacillati</taxon>
        <taxon>Actinomycetota</taxon>
        <taxon>Actinomycetes</taxon>
        <taxon>Pseudonocardiales</taxon>
        <taxon>Pseudonocardiaceae</taxon>
        <taxon>Streptoalloteichus</taxon>
    </lineage>
</organism>
<dbReference type="EMBL" id="FQVN01000019">
    <property type="protein sequence ID" value="SHH03593.1"/>
    <property type="molecule type" value="Genomic_DNA"/>
</dbReference>
<sequence length="148" mass="16017">MTYTVRFGLQAKADRGPIIARTREEIDAALDRIIAVAPAFNHNPSAIVVERPLFGPLQLPDHGIKIDIDPTCGVAAIAYVGPDFDGSWVTKSDQSRSEAILQRDIASETPFPADAAITLALLRAAVHEFHQTGGRRPTCVGWQSADGW</sequence>
<gene>
    <name evidence="1" type="ORF">SAMN05444320_11921</name>
</gene>